<sequence>PKTAIEALAESNFSLFPNIQAPLSIMAILPVPTSTVERNFSTLKRIKNY</sequence>
<dbReference type="AlphaFoldDB" id="T1FXN6"/>
<evidence type="ECO:0000313" key="3">
    <source>
        <dbReference type="Proteomes" id="UP000015101"/>
    </source>
</evidence>
<accession>T1FXN6</accession>
<dbReference type="CTD" id="20213584"/>
<evidence type="ECO:0008006" key="4">
    <source>
        <dbReference type="Google" id="ProtNLM"/>
    </source>
</evidence>
<dbReference type="EnsemblMetazoa" id="HelroT64039">
    <property type="protein sequence ID" value="HelroP64039"/>
    <property type="gene ID" value="HelroG64039"/>
</dbReference>
<dbReference type="OrthoDB" id="6625634at2759"/>
<evidence type="ECO:0000313" key="1">
    <source>
        <dbReference type="EMBL" id="ESO05987.1"/>
    </source>
</evidence>
<reference evidence="3" key="1">
    <citation type="submission" date="2012-12" db="EMBL/GenBank/DDBJ databases">
        <authorList>
            <person name="Hellsten U."/>
            <person name="Grimwood J."/>
            <person name="Chapman J.A."/>
            <person name="Shapiro H."/>
            <person name="Aerts A."/>
            <person name="Otillar R.P."/>
            <person name="Terry A.Y."/>
            <person name="Boore J.L."/>
            <person name="Simakov O."/>
            <person name="Marletaz F."/>
            <person name="Cho S.-J."/>
            <person name="Edsinger-Gonzales E."/>
            <person name="Havlak P."/>
            <person name="Kuo D.-H."/>
            <person name="Larsson T."/>
            <person name="Lv J."/>
            <person name="Arendt D."/>
            <person name="Savage R."/>
            <person name="Osoegawa K."/>
            <person name="de Jong P."/>
            <person name="Lindberg D.R."/>
            <person name="Seaver E.C."/>
            <person name="Weisblat D.A."/>
            <person name="Putnam N.H."/>
            <person name="Grigoriev I.V."/>
            <person name="Rokhsar D.S."/>
        </authorList>
    </citation>
    <scope>NUCLEOTIDE SEQUENCE</scope>
</reference>
<dbReference type="HOGENOM" id="CLU_3147439_0_0_1"/>
<dbReference type="KEGG" id="hro:HELRODRAFT_64039"/>
<dbReference type="EMBL" id="AMQM01000500">
    <property type="status" value="NOT_ANNOTATED_CDS"/>
    <property type="molecule type" value="Genomic_DNA"/>
</dbReference>
<dbReference type="RefSeq" id="XP_009015355.1">
    <property type="nucleotide sequence ID" value="XM_009017107.1"/>
</dbReference>
<organism evidence="2 3">
    <name type="scientific">Helobdella robusta</name>
    <name type="common">Californian leech</name>
    <dbReference type="NCBI Taxonomy" id="6412"/>
    <lineage>
        <taxon>Eukaryota</taxon>
        <taxon>Metazoa</taxon>
        <taxon>Spiralia</taxon>
        <taxon>Lophotrochozoa</taxon>
        <taxon>Annelida</taxon>
        <taxon>Clitellata</taxon>
        <taxon>Hirudinea</taxon>
        <taxon>Rhynchobdellida</taxon>
        <taxon>Glossiphoniidae</taxon>
        <taxon>Helobdella</taxon>
    </lineage>
</organism>
<dbReference type="EMBL" id="KB096324">
    <property type="protein sequence ID" value="ESO05987.1"/>
    <property type="molecule type" value="Genomic_DNA"/>
</dbReference>
<protein>
    <recommendedName>
        <fullName evidence="4">HAT C-terminal dimerisation domain-containing protein</fullName>
    </recommendedName>
</protein>
<reference evidence="1 3" key="2">
    <citation type="journal article" date="2013" name="Nature">
        <title>Insights into bilaterian evolution from three spiralian genomes.</title>
        <authorList>
            <person name="Simakov O."/>
            <person name="Marletaz F."/>
            <person name="Cho S.J."/>
            <person name="Edsinger-Gonzales E."/>
            <person name="Havlak P."/>
            <person name="Hellsten U."/>
            <person name="Kuo D.H."/>
            <person name="Larsson T."/>
            <person name="Lv J."/>
            <person name="Arendt D."/>
            <person name="Savage R."/>
            <person name="Osoegawa K."/>
            <person name="de Jong P."/>
            <person name="Grimwood J."/>
            <person name="Chapman J.A."/>
            <person name="Shapiro H."/>
            <person name="Aerts A."/>
            <person name="Otillar R.P."/>
            <person name="Terry A.Y."/>
            <person name="Boore J.L."/>
            <person name="Grigoriev I.V."/>
            <person name="Lindberg D.R."/>
            <person name="Seaver E.C."/>
            <person name="Weisblat D.A."/>
            <person name="Putnam N.H."/>
            <person name="Rokhsar D.S."/>
        </authorList>
    </citation>
    <scope>NUCLEOTIDE SEQUENCE</scope>
</reference>
<keyword evidence="3" id="KW-1185">Reference proteome</keyword>
<dbReference type="GeneID" id="20213584"/>
<dbReference type="Proteomes" id="UP000015101">
    <property type="component" value="Unassembled WGS sequence"/>
</dbReference>
<proteinExistence type="predicted"/>
<dbReference type="InParanoid" id="T1FXN6"/>
<evidence type="ECO:0000313" key="2">
    <source>
        <dbReference type="EnsemblMetazoa" id="HelroP64039"/>
    </source>
</evidence>
<gene>
    <name evidence="2" type="primary">20213584</name>
    <name evidence="1" type="ORF">HELRODRAFT_64039</name>
</gene>
<name>T1FXN6_HELRO</name>
<reference evidence="2" key="3">
    <citation type="submission" date="2015-06" db="UniProtKB">
        <authorList>
            <consortium name="EnsemblMetazoa"/>
        </authorList>
    </citation>
    <scope>IDENTIFICATION</scope>
</reference>